<feature type="coiled-coil region" evidence="1">
    <location>
        <begin position="13"/>
        <end position="47"/>
    </location>
</feature>
<organism evidence="2 3">
    <name type="scientific">Isoptericola hypogeus</name>
    <dbReference type="NCBI Taxonomy" id="300179"/>
    <lineage>
        <taxon>Bacteria</taxon>
        <taxon>Bacillati</taxon>
        <taxon>Actinomycetota</taxon>
        <taxon>Actinomycetes</taxon>
        <taxon>Micrococcales</taxon>
        <taxon>Promicromonosporaceae</taxon>
        <taxon>Isoptericola</taxon>
    </lineage>
</organism>
<name>A0ABP4VQL8_9MICO</name>
<evidence type="ECO:0000313" key="2">
    <source>
        <dbReference type="EMBL" id="GAA1731076.1"/>
    </source>
</evidence>
<dbReference type="EMBL" id="BAAAPM010000005">
    <property type="protein sequence ID" value="GAA1731076.1"/>
    <property type="molecule type" value="Genomic_DNA"/>
</dbReference>
<protein>
    <submittedName>
        <fullName evidence="2">Uncharacterized protein</fullName>
    </submittedName>
</protein>
<dbReference type="Proteomes" id="UP001501138">
    <property type="component" value="Unassembled WGS sequence"/>
</dbReference>
<proteinExistence type="predicted"/>
<comment type="caution">
    <text evidence="2">The sequence shown here is derived from an EMBL/GenBank/DDBJ whole genome shotgun (WGS) entry which is preliminary data.</text>
</comment>
<evidence type="ECO:0000256" key="1">
    <source>
        <dbReference type="SAM" id="Coils"/>
    </source>
</evidence>
<gene>
    <name evidence="2" type="ORF">GCM10009809_28250</name>
</gene>
<evidence type="ECO:0000313" key="3">
    <source>
        <dbReference type="Proteomes" id="UP001501138"/>
    </source>
</evidence>
<reference evidence="3" key="1">
    <citation type="journal article" date="2019" name="Int. J. Syst. Evol. Microbiol.">
        <title>The Global Catalogue of Microorganisms (GCM) 10K type strain sequencing project: providing services to taxonomists for standard genome sequencing and annotation.</title>
        <authorList>
            <consortium name="The Broad Institute Genomics Platform"/>
            <consortium name="The Broad Institute Genome Sequencing Center for Infectious Disease"/>
            <person name="Wu L."/>
            <person name="Ma J."/>
        </authorList>
    </citation>
    <scope>NUCLEOTIDE SEQUENCE [LARGE SCALE GENOMIC DNA]</scope>
    <source>
        <strain evidence="3">JCM 15589</strain>
    </source>
</reference>
<keyword evidence="1" id="KW-0175">Coiled coil</keyword>
<sequence length="120" mass="13788">MSRGGTMDAEVRDDAASGRIRDLEAELDEARDRIASLERLIRQERAQYLVEQRRAADTMRAAGRADEGVLKALARAKEEIKELSRYRRQVERLEGSPLYGPAHRLWSRFRSVRGYDQKVG</sequence>
<accession>A0ABP4VQL8</accession>
<keyword evidence="3" id="KW-1185">Reference proteome</keyword>